<comment type="caution">
    <text evidence="5">The sequence shown here is derived from an EMBL/GenBank/DDBJ whole genome shotgun (WGS) entry which is preliminary data.</text>
</comment>
<dbReference type="SMART" id="SM00355">
    <property type="entry name" value="ZnF_C2H2"/>
    <property type="match status" value="6"/>
</dbReference>
<reference evidence="5 6" key="1">
    <citation type="journal article" date="2017" name="Gigascience">
        <title>Draft genome of the honey bee ectoparasitic mite, Tropilaelaps mercedesae, is shaped by the parasitic life history.</title>
        <authorList>
            <person name="Dong X."/>
            <person name="Armstrong S.D."/>
            <person name="Xia D."/>
            <person name="Makepeace B.L."/>
            <person name="Darby A.C."/>
            <person name="Kadowaki T."/>
        </authorList>
    </citation>
    <scope>NUCLEOTIDE SEQUENCE [LARGE SCALE GENOMIC DNA]</scope>
    <source>
        <strain evidence="5">Wuxi-XJTLU</strain>
    </source>
</reference>
<keyword evidence="1" id="KW-0479">Metal-binding</keyword>
<evidence type="ECO:0000256" key="2">
    <source>
        <dbReference type="SAM" id="MobiDB-lite"/>
    </source>
</evidence>
<dbReference type="InterPro" id="IPR052797">
    <property type="entry name" value="RegFact_GeneExpr_CellDeath"/>
</dbReference>
<feature type="domain" description="C2H2-type" evidence="3">
    <location>
        <begin position="595"/>
        <end position="623"/>
    </location>
</feature>
<dbReference type="InterPro" id="IPR013087">
    <property type="entry name" value="Znf_C2H2_type"/>
</dbReference>
<feature type="compositionally biased region" description="Basic and acidic residues" evidence="2">
    <location>
        <begin position="1170"/>
        <end position="1183"/>
    </location>
</feature>
<sequence length="1252" mass="141156">MHGSFRLVRQHHQVSMEISRAKGVCQGAPQEPSEDDEVDAAREGGQEVGADEAQTLYVQVEASEDMAAHAGDPNTHIVHIIHEPDYDEELADEGDIEEGESTAYLEEDEEYDEDVHELQLVNAKTVQYIPTGRPRLTRSAVALYESAGTNASKKHSCGEKDCQCAYRSKKSLVQHLSLAHGLKLFTFEREYTTVSHILYEFERIQRYANYLFGADYKTFNSSTKQLRVIYVCAHDRKLRKNRQSGQVCTAFIEFATDYNTGRGSLSGCLQHYKHGGYRDLSDYQFVTAEEVPPDFELVCPICCEGFTTEDEMLQHAFEKIHHIAPRFIRMAKKKENKDEGWENELTNTLIRCDMCTFETGDRSYFMTHRVKSHMGPECIEKHVAKSREDANYIFRQAQIALNTRFFLANKRVNDSSIVSYSFRCNYNRRSLTSVCVCSFKMLEFPDGNRFEIEMVKAHSHDVSMPCEEELDDLPPPPELFSCQTCDRVFQNEAILRDHQKANNHYNIVELEAKKSREVVKPKPFFCCVCSVGFSKKLSLRQHQKNFNHNYTPANVRAPISSHSQVIHDSPEVPRELPAEGSSSVREKKVIQLFPHLCYDCGQTLSNKVELLKHLNVEHGYEVDLFTKEFANMDLVWRYFYEIQLNTKTRYKQHGSQKVDEDNFKIYYICNREGKDKTKKVNRKRGRRKPPKDVNRACTAHFTIRRDNGKIICSGSTTHYGHDIEEEFLLRGKILQKAMEIIQKVPDEAAEDMHVLTAADFPYHSEKREMQRSIKNPDAIPWSQPFSDTFTVTPINDDTSFYVGPTDKPPRIVSHKTSADSYCTICAGKPTRTATGQIYQCPHIYQCDCEFYQAGYHNCKHINVLELYLNQESTQGNVLYLTAPCSEKDLAIRGQAAKLAQLSEDVIKILENLNASEDSTKLLTGKMDAIKSLLSAPDMCEAETQTEEFHVETAMPQMVLQSAVQSQDERMAVVQAVAIDDGVPRLAAGHPLVVHPIERKQNEGPRPPATRKAIIVNATQPAHLVVRKGAPTPVPAALRATSGVRSSPGRTAVPARGTEIGFADSPQGRREIILQTSRKASVGSTQMVPVMALMQLGETDSSGNGPAIVEDHDEHGEDADVKEFVEEAATHDQDALDGDLLEAEDESAVAEIAEEDRVAVEVQPPVKRHHANSEKRASKVEKPKAPLSSPASASGSPQRSGSESQKETSANASSELAVERQRKRKPAEEADSDTIDFKRTSHRPKKPNRRFDL</sequence>
<keyword evidence="1" id="KW-0862">Zinc</keyword>
<dbReference type="InterPro" id="IPR007527">
    <property type="entry name" value="Znf_SWIM"/>
</dbReference>
<evidence type="ECO:0000259" key="3">
    <source>
        <dbReference type="PROSITE" id="PS50157"/>
    </source>
</evidence>
<dbReference type="EMBL" id="MNPL01007650">
    <property type="protein sequence ID" value="OQR74639.1"/>
    <property type="molecule type" value="Genomic_DNA"/>
</dbReference>
<dbReference type="PROSITE" id="PS50966">
    <property type="entry name" value="ZF_SWIM"/>
    <property type="match status" value="1"/>
</dbReference>
<dbReference type="InterPro" id="IPR036236">
    <property type="entry name" value="Znf_C2H2_sf"/>
</dbReference>
<dbReference type="AlphaFoldDB" id="A0A1V9XMA0"/>
<dbReference type="Proteomes" id="UP000192247">
    <property type="component" value="Unassembled WGS sequence"/>
</dbReference>
<feature type="compositionally biased region" description="Low complexity" evidence="2">
    <location>
        <begin position="1187"/>
        <end position="1202"/>
    </location>
</feature>
<evidence type="ECO:0000313" key="6">
    <source>
        <dbReference type="Proteomes" id="UP000192247"/>
    </source>
</evidence>
<evidence type="ECO:0000259" key="4">
    <source>
        <dbReference type="PROSITE" id="PS50966"/>
    </source>
</evidence>
<feature type="compositionally biased region" description="Basic residues" evidence="2">
    <location>
        <begin position="1239"/>
        <end position="1252"/>
    </location>
</feature>
<protein>
    <recommendedName>
        <fullName evidence="7">C2H2-type domain-containing protein</fullName>
    </recommendedName>
</protein>
<name>A0A1V9XMA0_9ACAR</name>
<feature type="region of interest" description="Disordered" evidence="2">
    <location>
        <begin position="1154"/>
        <end position="1252"/>
    </location>
</feature>
<evidence type="ECO:0008006" key="7">
    <source>
        <dbReference type="Google" id="ProtNLM"/>
    </source>
</evidence>
<dbReference type="GO" id="GO:0008270">
    <property type="term" value="F:zinc ion binding"/>
    <property type="evidence" value="ECO:0007669"/>
    <property type="project" value="UniProtKB-KW"/>
</dbReference>
<dbReference type="InParanoid" id="A0A1V9XMA0"/>
<dbReference type="PROSITE" id="PS50157">
    <property type="entry name" value="ZINC_FINGER_C2H2_2"/>
    <property type="match status" value="3"/>
</dbReference>
<feature type="domain" description="C2H2-type" evidence="3">
    <location>
        <begin position="524"/>
        <end position="553"/>
    </location>
</feature>
<evidence type="ECO:0000313" key="5">
    <source>
        <dbReference type="EMBL" id="OQR74639.1"/>
    </source>
</evidence>
<dbReference type="PANTHER" id="PTHR33936">
    <property type="entry name" value="PROTEIN CBG17840"/>
    <property type="match status" value="1"/>
</dbReference>
<organism evidence="5 6">
    <name type="scientific">Tropilaelaps mercedesae</name>
    <dbReference type="NCBI Taxonomy" id="418985"/>
    <lineage>
        <taxon>Eukaryota</taxon>
        <taxon>Metazoa</taxon>
        <taxon>Ecdysozoa</taxon>
        <taxon>Arthropoda</taxon>
        <taxon>Chelicerata</taxon>
        <taxon>Arachnida</taxon>
        <taxon>Acari</taxon>
        <taxon>Parasitiformes</taxon>
        <taxon>Mesostigmata</taxon>
        <taxon>Gamasina</taxon>
        <taxon>Dermanyssoidea</taxon>
        <taxon>Laelapidae</taxon>
        <taxon>Tropilaelaps</taxon>
    </lineage>
</organism>
<gene>
    <name evidence="5" type="ORF">BIW11_08932</name>
</gene>
<accession>A0A1V9XMA0</accession>
<dbReference type="PROSITE" id="PS00028">
    <property type="entry name" value="ZINC_FINGER_C2H2_1"/>
    <property type="match status" value="5"/>
</dbReference>
<dbReference type="PANTHER" id="PTHR33936:SF25">
    <property type="entry name" value="C2H2-TYPE DOMAIN-CONTAINING PROTEIN"/>
    <property type="match status" value="1"/>
</dbReference>
<keyword evidence="1" id="KW-0863">Zinc-finger</keyword>
<dbReference type="STRING" id="418985.A0A1V9XMA0"/>
<feature type="region of interest" description="Disordered" evidence="2">
    <location>
        <begin position="20"/>
        <end position="52"/>
    </location>
</feature>
<dbReference type="SUPFAM" id="SSF57667">
    <property type="entry name" value="beta-beta-alpha zinc fingers"/>
    <property type="match status" value="1"/>
</dbReference>
<keyword evidence="6" id="KW-1185">Reference proteome</keyword>
<feature type="domain" description="SWIM-type" evidence="4">
    <location>
        <begin position="838"/>
        <end position="869"/>
    </location>
</feature>
<dbReference type="Gene3D" id="3.30.160.60">
    <property type="entry name" value="Classic Zinc Finger"/>
    <property type="match status" value="1"/>
</dbReference>
<feature type="domain" description="C2H2-type" evidence="3">
    <location>
        <begin position="480"/>
        <end position="504"/>
    </location>
</feature>
<evidence type="ECO:0000256" key="1">
    <source>
        <dbReference type="PROSITE-ProRule" id="PRU00042"/>
    </source>
</evidence>
<proteinExistence type="predicted"/>
<dbReference type="OrthoDB" id="203599at2759"/>